<sequence>MLFEPSLDALLRVSPTIDLARYFCELPPPASQPILDASYPFFLLIADITRLARSTRPLNDIEVQAFNHLLADLLHYEKGLSDGSPVTSVGATQQINHLSANGFTVLNSLKVDEYLLGFTLWPVAVLRSIAVTVSEKCIVERKISLLARRQRGLTMRLRDRFRAIWATPQVDKSTILVQRLHMLVKII</sequence>
<organism evidence="1 2">
    <name type="scientific">Petromyces alliaceus</name>
    <name type="common">Aspergillus alliaceus</name>
    <dbReference type="NCBI Taxonomy" id="209559"/>
    <lineage>
        <taxon>Eukaryota</taxon>
        <taxon>Fungi</taxon>
        <taxon>Dikarya</taxon>
        <taxon>Ascomycota</taxon>
        <taxon>Pezizomycotina</taxon>
        <taxon>Eurotiomycetes</taxon>
        <taxon>Eurotiomycetidae</taxon>
        <taxon>Eurotiales</taxon>
        <taxon>Aspergillaceae</taxon>
        <taxon>Aspergillus</taxon>
        <taxon>Aspergillus subgen. Circumdati</taxon>
    </lineage>
</organism>
<dbReference type="Proteomes" id="UP000541154">
    <property type="component" value="Unassembled WGS sequence"/>
</dbReference>
<dbReference type="EMBL" id="SPNV01000100">
    <property type="protein sequence ID" value="KAF5861433.1"/>
    <property type="molecule type" value="Genomic_DNA"/>
</dbReference>
<accession>A0A8H6A8T5</accession>
<evidence type="ECO:0000313" key="1">
    <source>
        <dbReference type="EMBL" id="KAF5861433.1"/>
    </source>
</evidence>
<proteinExistence type="predicted"/>
<name>A0A8H6A8T5_PETAA</name>
<keyword evidence="2" id="KW-1185">Reference proteome</keyword>
<evidence type="ECO:0000313" key="2">
    <source>
        <dbReference type="Proteomes" id="UP000541154"/>
    </source>
</evidence>
<comment type="caution">
    <text evidence="1">The sequence shown here is derived from an EMBL/GenBank/DDBJ whole genome shotgun (WGS) entry which is preliminary data.</text>
</comment>
<protein>
    <submittedName>
        <fullName evidence="1">Uncharacterized protein</fullName>
    </submittedName>
</protein>
<dbReference type="AlphaFoldDB" id="A0A8H6A8T5"/>
<gene>
    <name evidence="1" type="ORF">ETB97_000313</name>
</gene>
<reference evidence="1 2" key="1">
    <citation type="submission" date="2019-04" db="EMBL/GenBank/DDBJ databases">
        <title>Aspergillus burnettii sp. nov., novel species from soil in southeast Queensland.</title>
        <authorList>
            <person name="Gilchrist C.L.M."/>
            <person name="Pitt J.I."/>
            <person name="Lange L."/>
            <person name="Lacey H.J."/>
            <person name="Vuong D."/>
            <person name="Midgley D.J."/>
            <person name="Greenfield P."/>
            <person name="Bradbury M."/>
            <person name="Lacey E."/>
            <person name="Busk P.K."/>
            <person name="Pilgaard B."/>
            <person name="Chooi Y.H."/>
            <person name="Piggott A.M."/>
        </authorList>
    </citation>
    <scope>NUCLEOTIDE SEQUENCE [LARGE SCALE GENOMIC DNA]</scope>
    <source>
        <strain evidence="1 2">FRR 5400</strain>
    </source>
</reference>